<feature type="transmembrane region" description="Helical" evidence="1">
    <location>
        <begin position="157"/>
        <end position="182"/>
    </location>
</feature>
<feature type="transmembrane region" description="Helical" evidence="1">
    <location>
        <begin position="262"/>
        <end position="283"/>
    </location>
</feature>
<feature type="transmembrane region" description="Helical" evidence="1">
    <location>
        <begin position="35"/>
        <end position="57"/>
    </location>
</feature>
<dbReference type="EMBL" id="FNPC01000001">
    <property type="protein sequence ID" value="SDX75948.1"/>
    <property type="molecule type" value="Genomic_DNA"/>
</dbReference>
<dbReference type="AlphaFoldDB" id="A0A1H3ECG8"/>
<feature type="transmembrane region" description="Helical" evidence="1">
    <location>
        <begin position="189"/>
        <end position="212"/>
    </location>
</feature>
<dbReference type="Proteomes" id="UP000199079">
    <property type="component" value="Unassembled WGS sequence"/>
</dbReference>
<protein>
    <submittedName>
        <fullName evidence="2">ABC-type transport system involved in multi-copper enzyme maturation, permease component</fullName>
    </submittedName>
</protein>
<reference evidence="3" key="1">
    <citation type="submission" date="2016-10" db="EMBL/GenBank/DDBJ databases">
        <authorList>
            <person name="Varghese N."/>
            <person name="Submissions S."/>
        </authorList>
    </citation>
    <scope>NUCLEOTIDE SEQUENCE [LARGE SCALE GENOMIC DNA]</scope>
    <source>
        <strain evidence="3">DC30,IBRC 10041,KCTC 4046</strain>
    </source>
</reference>
<keyword evidence="1" id="KW-1133">Transmembrane helix</keyword>
<feature type="transmembrane region" description="Helical" evidence="1">
    <location>
        <begin position="109"/>
        <end position="137"/>
    </location>
</feature>
<name>A0A1H3ECG8_9EURY</name>
<keyword evidence="1" id="KW-0472">Membrane</keyword>
<keyword evidence="3" id="KW-1185">Reference proteome</keyword>
<accession>A0A1H3ECG8</accession>
<keyword evidence="1" id="KW-0812">Transmembrane</keyword>
<sequence>MTGPRHGGVHAMTGSRARVIGAVLRREIATIRRTPGYWIASLGLLVVLAGVLAVGGGGETGFVPTIVDLLLPTELLVPVVAVVLGYRALLTDAEELAMIRTYPISTVEYVCGIVAARFAALLGMLVPFALVGGYVWLTASPDTTIYATHTGVDSPLLFVRFLAFVVLLGLPYLSLAMVVGAVANSRRGALALAALVLIGGVLGGDLAVVGTLGGDAGVASFPARVAIPPNGAFRGLVFEHVIGVALPPDDGFVSSAAAVGSLLGWTAIGVGASIAALAFGDAVTDRLARVRGRVESLRGR</sequence>
<proteinExistence type="predicted"/>
<organism evidence="2 3">
    <name type="scientific">Halopenitus persicus</name>
    <dbReference type="NCBI Taxonomy" id="1048396"/>
    <lineage>
        <taxon>Archaea</taxon>
        <taxon>Methanobacteriati</taxon>
        <taxon>Methanobacteriota</taxon>
        <taxon>Stenosarchaea group</taxon>
        <taxon>Halobacteria</taxon>
        <taxon>Halobacteriales</taxon>
        <taxon>Haloferacaceae</taxon>
        <taxon>Halopenitus</taxon>
    </lineage>
</organism>
<evidence type="ECO:0000313" key="3">
    <source>
        <dbReference type="Proteomes" id="UP000199079"/>
    </source>
</evidence>
<gene>
    <name evidence="2" type="ORF">SAMN05216564_101361</name>
</gene>
<feature type="transmembrane region" description="Helical" evidence="1">
    <location>
        <begin position="69"/>
        <end position="89"/>
    </location>
</feature>
<evidence type="ECO:0000313" key="2">
    <source>
        <dbReference type="EMBL" id="SDX75948.1"/>
    </source>
</evidence>
<evidence type="ECO:0000256" key="1">
    <source>
        <dbReference type="SAM" id="Phobius"/>
    </source>
</evidence>